<accession>A0A5S9PIK8</accession>
<dbReference type="Proteomes" id="UP000441399">
    <property type="component" value="Unassembled WGS sequence"/>
</dbReference>
<feature type="transmembrane region" description="Helical" evidence="7">
    <location>
        <begin position="32"/>
        <end position="51"/>
    </location>
</feature>
<evidence type="ECO:0000256" key="7">
    <source>
        <dbReference type="SAM" id="Phobius"/>
    </source>
</evidence>
<evidence type="ECO:0000313" key="12">
    <source>
        <dbReference type="Proteomes" id="UP000441399"/>
    </source>
</evidence>
<dbReference type="PANTHER" id="PTHR33932:SF4">
    <property type="entry name" value="NA(+)_H(+) ANTIPORTER SUBUNIT B"/>
    <property type="match status" value="1"/>
</dbReference>
<dbReference type="EMBL" id="CACSIO010000002">
    <property type="protein sequence ID" value="CAA0091981.1"/>
    <property type="molecule type" value="Genomic_DNA"/>
</dbReference>
<evidence type="ECO:0000313" key="10">
    <source>
        <dbReference type="EMBL" id="CAA0103858.1"/>
    </source>
</evidence>
<protein>
    <submittedName>
        <fullName evidence="10">Na(+)/H(+) antiporter subunit B</fullName>
    </submittedName>
</protein>
<dbReference type="AlphaFoldDB" id="A0A5S9PIK8"/>
<evidence type="ECO:0000313" key="11">
    <source>
        <dbReference type="Proteomes" id="UP000434580"/>
    </source>
</evidence>
<evidence type="ECO:0000256" key="6">
    <source>
        <dbReference type="ARBA" id="ARBA00023136"/>
    </source>
</evidence>
<dbReference type="Pfam" id="PF04039">
    <property type="entry name" value="MnhB"/>
    <property type="match status" value="1"/>
</dbReference>
<dbReference type="EMBL" id="CACSII010000012">
    <property type="protein sequence ID" value="CAA0103858.1"/>
    <property type="molecule type" value="Genomic_DNA"/>
</dbReference>
<evidence type="ECO:0000256" key="1">
    <source>
        <dbReference type="ARBA" id="ARBA00004651"/>
    </source>
</evidence>
<keyword evidence="5 7" id="KW-1133">Transmembrane helix</keyword>
<comment type="similarity">
    <text evidence="2">Belongs to the CPA3 antiporters (TC 2.A.63) subunit B family.</text>
</comment>
<evidence type="ECO:0000256" key="2">
    <source>
        <dbReference type="ARBA" id="ARBA00009425"/>
    </source>
</evidence>
<feature type="transmembrane region" description="Helical" evidence="7">
    <location>
        <begin position="107"/>
        <end position="127"/>
    </location>
</feature>
<feature type="domain" description="Na+/H+ antiporter MnhB subunit-related protein" evidence="8">
    <location>
        <begin position="5"/>
        <end position="122"/>
    </location>
</feature>
<organism evidence="10 11">
    <name type="scientific">BD1-7 clade bacterium</name>
    <dbReference type="NCBI Taxonomy" id="2029982"/>
    <lineage>
        <taxon>Bacteria</taxon>
        <taxon>Pseudomonadati</taxon>
        <taxon>Pseudomonadota</taxon>
        <taxon>Gammaproteobacteria</taxon>
        <taxon>Cellvibrionales</taxon>
        <taxon>Spongiibacteraceae</taxon>
        <taxon>BD1-7 clade</taxon>
    </lineage>
</organism>
<dbReference type="Proteomes" id="UP000434580">
    <property type="component" value="Unassembled WGS sequence"/>
</dbReference>
<evidence type="ECO:0000256" key="3">
    <source>
        <dbReference type="ARBA" id="ARBA00022475"/>
    </source>
</evidence>
<dbReference type="GO" id="GO:0005886">
    <property type="term" value="C:plasma membrane"/>
    <property type="evidence" value="ECO:0007669"/>
    <property type="project" value="UniProtKB-SubCell"/>
</dbReference>
<evidence type="ECO:0000256" key="4">
    <source>
        <dbReference type="ARBA" id="ARBA00022692"/>
    </source>
</evidence>
<reference evidence="11 12" key="1">
    <citation type="submission" date="2019-11" db="EMBL/GenBank/DDBJ databases">
        <authorList>
            <person name="Holert J."/>
        </authorList>
    </citation>
    <scope>NUCLEOTIDE SEQUENCE [LARGE SCALE GENOMIC DNA]</scope>
    <source>
        <strain evidence="10">BC5_2</strain>
        <strain evidence="9">SB11_3</strain>
    </source>
</reference>
<keyword evidence="4 7" id="KW-0812">Transmembrane</keyword>
<sequence length="132" mass="14263">MQTLIFRTSAHIVTSFMLVFAVYLLLRGHNAPGGGFIAGLIAVIAMALLMLAEGPDYVRQRLVYSPVIYAISGIVLSLFAGFIPLLFGKAFLTGLWAQNLPIGTPLLFDFGVFFAVLGSVLTILLNVEEELS</sequence>
<comment type="subcellular location">
    <subcellularLocation>
        <location evidence="1">Cell membrane</location>
        <topology evidence="1">Multi-pass membrane protein</topology>
    </subcellularLocation>
</comment>
<evidence type="ECO:0000259" key="8">
    <source>
        <dbReference type="Pfam" id="PF04039"/>
    </source>
</evidence>
<keyword evidence="3" id="KW-1003">Cell membrane</keyword>
<feature type="transmembrane region" description="Helical" evidence="7">
    <location>
        <begin position="63"/>
        <end position="87"/>
    </location>
</feature>
<keyword evidence="12" id="KW-1185">Reference proteome</keyword>
<dbReference type="InterPro" id="IPR007182">
    <property type="entry name" value="MnhB"/>
</dbReference>
<evidence type="ECO:0000256" key="5">
    <source>
        <dbReference type="ARBA" id="ARBA00022989"/>
    </source>
</evidence>
<name>A0A5S9PIK8_9GAMM</name>
<proteinExistence type="inferred from homology"/>
<feature type="transmembrane region" description="Helical" evidence="7">
    <location>
        <begin position="9"/>
        <end position="26"/>
    </location>
</feature>
<keyword evidence="6 7" id="KW-0472">Membrane</keyword>
<dbReference type="InterPro" id="IPR050622">
    <property type="entry name" value="CPA3_antiporter_subunitB"/>
</dbReference>
<gene>
    <name evidence="10" type="primary">mrpB</name>
    <name evidence="10" type="ORF">DPBNPPHM_00998</name>
    <name evidence="9" type="ORF">OPDIPICF_03745</name>
</gene>
<evidence type="ECO:0000313" key="9">
    <source>
        <dbReference type="EMBL" id="CAA0091981.1"/>
    </source>
</evidence>
<dbReference type="PANTHER" id="PTHR33932">
    <property type="entry name" value="NA(+)/H(+) ANTIPORTER SUBUNIT B"/>
    <property type="match status" value="1"/>
</dbReference>